<dbReference type="Pfam" id="PF03745">
    <property type="entry name" value="DUF309"/>
    <property type="match status" value="1"/>
</dbReference>
<protein>
    <recommendedName>
        <fullName evidence="2">DUF309 domain-containing protein</fullName>
    </recommendedName>
</protein>
<dbReference type="SUPFAM" id="SSF140663">
    <property type="entry name" value="TTHA0068-like"/>
    <property type="match status" value="1"/>
</dbReference>
<dbReference type="EMBL" id="UINC01061606">
    <property type="protein sequence ID" value="SVB87354.1"/>
    <property type="molecule type" value="Genomic_DNA"/>
</dbReference>
<dbReference type="InterPro" id="IPR005500">
    <property type="entry name" value="DUF309"/>
</dbReference>
<dbReference type="PANTHER" id="PTHR34796">
    <property type="entry name" value="EXPRESSED PROTEIN"/>
    <property type="match status" value="1"/>
</dbReference>
<evidence type="ECO:0008006" key="2">
    <source>
        <dbReference type="Google" id="ProtNLM"/>
    </source>
</evidence>
<name>A0A382HJ33_9ZZZZ</name>
<proteinExistence type="predicted"/>
<sequence length="123" mass="14468">VDDDNKKELFFSGLKTFNGGNYFDAHEIWEELWSEYYLKDREFIQGLIQLAVCFVHLQNGNINGARSLLNKSTKKLNRFPHDHRNINLKKLKNIMIELNIELEAINNAAEFDWSNCPRILLNE</sequence>
<reference evidence="1" key="1">
    <citation type="submission" date="2018-05" db="EMBL/GenBank/DDBJ databases">
        <authorList>
            <person name="Lanie J.A."/>
            <person name="Ng W.-L."/>
            <person name="Kazmierczak K.M."/>
            <person name="Andrzejewski T.M."/>
            <person name="Davidsen T.M."/>
            <person name="Wayne K.J."/>
            <person name="Tettelin H."/>
            <person name="Glass J.I."/>
            <person name="Rusch D."/>
            <person name="Podicherti R."/>
            <person name="Tsui H.-C.T."/>
            <person name="Winkler M.E."/>
        </authorList>
    </citation>
    <scope>NUCLEOTIDE SEQUENCE</scope>
</reference>
<feature type="non-terminal residue" evidence="1">
    <location>
        <position position="1"/>
    </location>
</feature>
<dbReference type="InterPro" id="IPR023203">
    <property type="entry name" value="TTHA0068_sf"/>
</dbReference>
<dbReference type="AlphaFoldDB" id="A0A382HJ33"/>
<accession>A0A382HJ33</accession>
<evidence type="ECO:0000313" key="1">
    <source>
        <dbReference type="EMBL" id="SVB87354.1"/>
    </source>
</evidence>
<dbReference type="Gene3D" id="1.10.3450.10">
    <property type="entry name" value="TTHA0068-like"/>
    <property type="match status" value="1"/>
</dbReference>
<organism evidence="1">
    <name type="scientific">marine metagenome</name>
    <dbReference type="NCBI Taxonomy" id="408172"/>
    <lineage>
        <taxon>unclassified sequences</taxon>
        <taxon>metagenomes</taxon>
        <taxon>ecological metagenomes</taxon>
    </lineage>
</organism>
<gene>
    <name evidence="1" type="ORF">METZ01_LOCUS240208</name>
</gene>
<dbReference type="PANTHER" id="PTHR34796:SF1">
    <property type="entry name" value="EXPRESSED PROTEIN"/>
    <property type="match status" value="1"/>
</dbReference>